<evidence type="ECO:0000256" key="3">
    <source>
        <dbReference type="ARBA" id="ARBA00022845"/>
    </source>
</evidence>
<keyword evidence="5" id="KW-0966">Cell projection</keyword>
<dbReference type="RefSeq" id="WP_344771799.1">
    <property type="nucleotide sequence ID" value="NZ_BAABAH010000001.1"/>
</dbReference>
<gene>
    <name evidence="4 5" type="primary">fliW</name>
    <name evidence="5" type="ORF">GCM10022242_01010</name>
</gene>
<comment type="function">
    <text evidence="4">Acts as an anti-CsrA protein, binds CsrA and prevents it from repressing translation of its target genes, one of which is flagellin. Binds to flagellin and participates in the assembly of the flagellum.</text>
</comment>
<keyword evidence="5" id="KW-0282">Flagellum</keyword>
<sequence>MDGVEAVDLPVIELAHPMPGFPDDERFALVRLDESGVLMGFRSLHRDDLQFVVVPPAPFFPDYAPELDDDVVAELGIASAADALVLLVVHAGDSLASTTVNLRAPIVVNTATRRAAQVILEDAELPLAAPLVA</sequence>
<reference evidence="6" key="1">
    <citation type="journal article" date="2019" name="Int. J. Syst. Evol. Microbiol.">
        <title>The Global Catalogue of Microorganisms (GCM) 10K type strain sequencing project: providing services to taxonomists for standard genome sequencing and annotation.</title>
        <authorList>
            <consortium name="The Broad Institute Genomics Platform"/>
            <consortium name="The Broad Institute Genome Sequencing Center for Infectious Disease"/>
            <person name="Wu L."/>
            <person name="Ma J."/>
        </authorList>
    </citation>
    <scope>NUCLEOTIDE SEQUENCE [LARGE SCALE GENOMIC DNA]</scope>
    <source>
        <strain evidence="6">JCM 16953</strain>
    </source>
</reference>
<dbReference type="Proteomes" id="UP001501821">
    <property type="component" value="Unassembled WGS sequence"/>
</dbReference>
<evidence type="ECO:0000313" key="5">
    <source>
        <dbReference type="EMBL" id="GAA3801825.1"/>
    </source>
</evidence>
<accession>A0ABP7HSY5</accession>
<dbReference type="PANTHER" id="PTHR39190:SF1">
    <property type="entry name" value="FLAGELLAR ASSEMBLY FACTOR FLIW"/>
    <property type="match status" value="1"/>
</dbReference>
<dbReference type="SUPFAM" id="SSF141457">
    <property type="entry name" value="BH3618-like"/>
    <property type="match status" value="1"/>
</dbReference>
<keyword evidence="4" id="KW-0143">Chaperone</keyword>
<keyword evidence="1 4" id="KW-0963">Cytoplasm</keyword>
<evidence type="ECO:0000256" key="2">
    <source>
        <dbReference type="ARBA" id="ARBA00022795"/>
    </source>
</evidence>
<dbReference type="HAMAP" id="MF_01185">
    <property type="entry name" value="FliW"/>
    <property type="match status" value="1"/>
</dbReference>
<dbReference type="Gene3D" id="2.30.290.10">
    <property type="entry name" value="BH3618-like"/>
    <property type="match status" value="1"/>
</dbReference>
<comment type="similarity">
    <text evidence="4">Belongs to the FliW family.</text>
</comment>
<comment type="caution">
    <text evidence="5">The sequence shown here is derived from an EMBL/GenBank/DDBJ whole genome shotgun (WGS) entry which is preliminary data.</text>
</comment>
<dbReference type="InterPro" id="IPR003775">
    <property type="entry name" value="Flagellar_assembly_factor_FliW"/>
</dbReference>
<dbReference type="EMBL" id="BAABAH010000001">
    <property type="protein sequence ID" value="GAA3801825.1"/>
    <property type="molecule type" value="Genomic_DNA"/>
</dbReference>
<keyword evidence="5" id="KW-0969">Cilium</keyword>
<evidence type="ECO:0000256" key="1">
    <source>
        <dbReference type="ARBA" id="ARBA00022490"/>
    </source>
</evidence>
<comment type="subunit">
    <text evidence="4">Interacts with translational regulator CsrA and flagellin(s).</text>
</comment>
<dbReference type="PANTHER" id="PTHR39190">
    <property type="entry name" value="FLAGELLAR ASSEMBLY FACTOR FLIW"/>
    <property type="match status" value="1"/>
</dbReference>
<evidence type="ECO:0000313" key="6">
    <source>
        <dbReference type="Proteomes" id="UP001501821"/>
    </source>
</evidence>
<keyword evidence="3 4" id="KW-0810">Translation regulation</keyword>
<comment type="subcellular location">
    <subcellularLocation>
        <location evidence="4">Cytoplasm</location>
    </subcellularLocation>
</comment>
<keyword evidence="6" id="KW-1185">Reference proteome</keyword>
<name>A0ABP7HSY5_9ACTN</name>
<protein>
    <recommendedName>
        <fullName evidence="4">Flagellar assembly factor FliW</fullName>
    </recommendedName>
</protein>
<evidence type="ECO:0000256" key="4">
    <source>
        <dbReference type="HAMAP-Rule" id="MF_01185"/>
    </source>
</evidence>
<proteinExistence type="inferred from homology"/>
<keyword evidence="2 4" id="KW-1005">Bacterial flagellum biogenesis</keyword>
<dbReference type="InterPro" id="IPR024046">
    <property type="entry name" value="Flagellar_assmbl_FliW_dom_sf"/>
</dbReference>
<organism evidence="5 6">
    <name type="scientific">Nocardioides panacisoli</name>
    <dbReference type="NCBI Taxonomy" id="627624"/>
    <lineage>
        <taxon>Bacteria</taxon>
        <taxon>Bacillati</taxon>
        <taxon>Actinomycetota</taxon>
        <taxon>Actinomycetes</taxon>
        <taxon>Propionibacteriales</taxon>
        <taxon>Nocardioidaceae</taxon>
        <taxon>Nocardioides</taxon>
    </lineage>
</organism>
<dbReference type="Pfam" id="PF02623">
    <property type="entry name" value="FliW"/>
    <property type="match status" value="1"/>
</dbReference>